<keyword evidence="4" id="KW-1185">Reference proteome</keyword>
<feature type="compositionally biased region" description="Low complexity" evidence="2">
    <location>
        <begin position="1191"/>
        <end position="1211"/>
    </location>
</feature>
<evidence type="ECO:0000313" key="3">
    <source>
        <dbReference type="EMBL" id="KXZ44213.1"/>
    </source>
</evidence>
<feature type="compositionally biased region" description="Pro residues" evidence="2">
    <location>
        <begin position="639"/>
        <end position="651"/>
    </location>
</feature>
<feature type="compositionally biased region" description="Pro residues" evidence="2">
    <location>
        <begin position="1360"/>
        <end position="1370"/>
    </location>
</feature>
<organism evidence="3 4">
    <name type="scientific">Gonium pectorale</name>
    <name type="common">Green alga</name>
    <dbReference type="NCBI Taxonomy" id="33097"/>
    <lineage>
        <taxon>Eukaryota</taxon>
        <taxon>Viridiplantae</taxon>
        <taxon>Chlorophyta</taxon>
        <taxon>core chlorophytes</taxon>
        <taxon>Chlorophyceae</taxon>
        <taxon>CS clade</taxon>
        <taxon>Chlamydomonadales</taxon>
        <taxon>Volvocaceae</taxon>
        <taxon>Gonium</taxon>
    </lineage>
</organism>
<feature type="compositionally biased region" description="Basic and acidic residues" evidence="2">
    <location>
        <begin position="1123"/>
        <end position="1135"/>
    </location>
</feature>
<feature type="compositionally biased region" description="Low complexity" evidence="2">
    <location>
        <begin position="1421"/>
        <end position="1442"/>
    </location>
</feature>
<reference evidence="4" key="1">
    <citation type="journal article" date="2016" name="Nat. Commun.">
        <title>The Gonium pectorale genome demonstrates co-option of cell cycle regulation during the evolution of multicellularity.</title>
        <authorList>
            <person name="Hanschen E.R."/>
            <person name="Marriage T.N."/>
            <person name="Ferris P.J."/>
            <person name="Hamaji T."/>
            <person name="Toyoda A."/>
            <person name="Fujiyama A."/>
            <person name="Neme R."/>
            <person name="Noguchi H."/>
            <person name="Minakuchi Y."/>
            <person name="Suzuki M."/>
            <person name="Kawai-Toyooka H."/>
            <person name="Smith D.R."/>
            <person name="Sparks H."/>
            <person name="Anderson J."/>
            <person name="Bakaric R."/>
            <person name="Luria V."/>
            <person name="Karger A."/>
            <person name="Kirschner M.W."/>
            <person name="Durand P.M."/>
            <person name="Michod R.E."/>
            <person name="Nozaki H."/>
            <person name="Olson B.J."/>
        </authorList>
    </citation>
    <scope>NUCLEOTIDE SEQUENCE [LARGE SCALE GENOMIC DNA]</scope>
    <source>
        <strain evidence="4">NIES-2863</strain>
    </source>
</reference>
<feature type="compositionally biased region" description="Low complexity" evidence="2">
    <location>
        <begin position="743"/>
        <end position="753"/>
    </location>
</feature>
<feature type="compositionally biased region" description="Low complexity" evidence="2">
    <location>
        <begin position="910"/>
        <end position="938"/>
    </location>
</feature>
<feature type="compositionally biased region" description="Pro residues" evidence="2">
    <location>
        <begin position="616"/>
        <end position="627"/>
    </location>
</feature>
<feature type="compositionally biased region" description="Polar residues" evidence="2">
    <location>
        <begin position="579"/>
        <end position="591"/>
    </location>
</feature>
<feature type="compositionally biased region" description="Basic and acidic residues" evidence="2">
    <location>
        <begin position="889"/>
        <end position="898"/>
    </location>
</feature>
<evidence type="ECO:0000313" key="4">
    <source>
        <dbReference type="Proteomes" id="UP000075714"/>
    </source>
</evidence>
<gene>
    <name evidence="3" type="ORF">GPECTOR_71g574</name>
</gene>
<dbReference type="STRING" id="33097.A0A150G321"/>
<feature type="compositionally biased region" description="Low complexity" evidence="2">
    <location>
        <begin position="1371"/>
        <end position="1384"/>
    </location>
</feature>
<feature type="compositionally biased region" description="Low complexity" evidence="2">
    <location>
        <begin position="1044"/>
        <end position="1089"/>
    </location>
</feature>
<keyword evidence="1" id="KW-0175">Coiled coil</keyword>
<accession>A0A150G321</accession>
<feature type="compositionally biased region" description="Low complexity" evidence="2">
    <location>
        <begin position="1221"/>
        <end position="1242"/>
    </location>
</feature>
<dbReference type="Pfam" id="PF26290">
    <property type="entry name" value="DUF8079"/>
    <property type="match status" value="1"/>
</dbReference>
<feature type="compositionally biased region" description="Low complexity" evidence="2">
    <location>
        <begin position="556"/>
        <end position="567"/>
    </location>
</feature>
<comment type="caution">
    <text evidence="3">The sequence shown here is derived from an EMBL/GenBank/DDBJ whole genome shotgun (WGS) entry which is preliminary data.</text>
</comment>
<dbReference type="InterPro" id="IPR058392">
    <property type="entry name" value="DUF8079"/>
</dbReference>
<dbReference type="EMBL" id="LSYV01000072">
    <property type="protein sequence ID" value="KXZ44213.1"/>
    <property type="molecule type" value="Genomic_DNA"/>
</dbReference>
<name>A0A150G321_GONPE</name>
<dbReference type="Proteomes" id="UP000075714">
    <property type="component" value="Unassembled WGS sequence"/>
</dbReference>
<proteinExistence type="predicted"/>
<evidence type="ECO:0000256" key="2">
    <source>
        <dbReference type="SAM" id="MobiDB-lite"/>
    </source>
</evidence>
<protein>
    <submittedName>
        <fullName evidence="3">Uncharacterized protein</fullName>
    </submittedName>
</protein>
<feature type="coiled-coil region" evidence="1">
    <location>
        <begin position="1514"/>
        <end position="1621"/>
    </location>
</feature>
<feature type="compositionally biased region" description="Low complexity" evidence="2">
    <location>
        <begin position="695"/>
        <end position="718"/>
    </location>
</feature>
<evidence type="ECO:0000256" key="1">
    <source>
        <dbReference type="SAM" id="Coils"/>
    </source>
</evidence>
<feature type="region of interest" description="Disordered" evidence="2">
    <location>
        <begin position="1191"/>
        <end position="1469"/>
    </location>
</feature>
<feature type="compositionally biased region" description="Low complexity" evidence="2">
    <location>
        <begin position="1331"/>
        <end position="1359"/>
    </location>
</feature>
<sequence>MSRPNKLRSVTELLNSPTIDPAELVTRLEPYDNLDSEVLHGNGDGPEQEDLIEAACNRIMRIVSEADNDAATEMALIKSILHLLPPSVGPRSAAAIWSHGLPQMLSQVFEALSSSSEQLHVLAAQQLLLAVLQAVQDVAEARYRLPLPPEMAGTRARGKSSRDALGELFVRLLLEFIPPSRYYSLPLRRAAASTLLDLATSSRANQQAVADPGAEPLLRELLDLLPYMADYGVQLDLVEVLFRVSRAVTPDLPGQYLSGEAAAAMEGAVEAYTAAHAAKKADEVDFVELLRPVVMAINAAAGARATVYSYEVSSCAVQGVPGVKMAEGDPWVHVALSSVEQGGGHLAISLVVPDAEDEAEPPPDTVTIFYDELATVAVRDAPPLPGDVPACELEVRLAALPEALQRAVGVGDNGSNPEAAADGAGGAGPGRHHAVSLVLLLRRVDARAMLGHFPKRCRERTFVIQSQDPHLAELSQPASQHLPGGRSFHKMSRGLSIYPAAAALPNGPANAPAPSGATTAVTAGGENAVHGGAAAGNAGPAPAPAPPVPRFAENNGAGAATAAAAAAGGVGPDEDHAQHSGSNSVRTATPLSSSKRRHRRRNSLAADSEGEEAEGQPPPPPLAPPQPQQDKRGPATTAAPPPTQQAPPPPAQQGQPDGDQERPPQPPSAEETEPEPERLPKQRRTGGAGAEPDDAAAASKAKNTAAAPMAEEAAPAAAGDGGKGGVSQRPQRSARAGGGKGGAPAAAAAGSQERAGKAGGATQAGTGAPGGAPSPPKGREGRSKAAGGGTGSQAPQDGGGPPPPAKEAGGKKGAKGSQQAVDGAGKAGGKAPSSKIKRGTQKPEGDAAHVPLAAVQPTTAPPAAPADGDGSGGGGSKKRPANTAAVAVPERDPYRMDDGAGEEGDGDGARGAPPGKKPRVAAAAAEPEAAKGPTKEAAQPAAGGAPSKARVKEQQQQRMPRASPPPASVITGHTTETKTFRSRKTPPPSTLLATTGAPSVVQHGPAATAVTTAAESMPPPRPVAADGGAGGRKRPAVAVTQSQPPSALNAAAAPPRGAPAPLEALGAPGDQAVAKAGAAPAPAPSSRASRPPPGPAGAASPIIKHSLDPIEDPDTPADAAAAEARRPPQRHERGGPEAAAAGGRVPGAGGRHAMAAAEPEPLGVPLSAAMAAAAAQNDEYDMMDEDAITGYDGTAAGMADDTAASPLLKPTAPAPPPAPKPQAAKAPVTAPAAAPPAAAAKGKPPPAGAAAKRPRPQPDTAAAEAPPAKQAKKGGRKELEVVAEPPPPPKPAPVAGARPSRQAKAKALEAMTDQLAPSPNKQKQKEKSQKQAKPGAAPAAATAAAAASGPAAALAQRPVAAPPPPVPLPPQRRAQVQVRDVVPPTQDEDLMVPATDDLVPDSIDVGRVPATEDDQLEDAHAGGPADGGAAARVAAGLRGLFAQTGGGGGGGRRRRTSANADYEGDEGPAGVQDAMLQFLAAQAAGGGSEGDEEEGGGDGAEFQALMATVMQKSRRQATQRAQKVLQEAQQLLERQVQEAEAAVNRDINAFGKAARRHLAAAQAALADKFSRIEALEARHRAELSATWQDYNDTYTQVEANKQALDAQLEQLRREKRRKMAETHQGLEAHVAAAAARAEEVQRSASKAATKRLAHIFTMMQSQ</sequence>
<feature type="region of interest" description="Disordered" evidence="2">
    <location>
        <begin position="409"/>
        <end position="429"/>
    </location>
</feature>
<dbReference type="OrthoDB" id="551416at2759"/>
<feature type="compositionally biased region" description="Low complexity" evidence="2">
    <location>
        <begin position="531"/>
        <end position="540"/>
    </location>
</feature>
<feature type="compositionally biased region" description="Low complexity" evidence="2">
    <location>
        <begin position="1258"/>
        <end position="1269"/>
    </location>
</feature>
<feature type="region of interest" description="Disordered" evidence="2">
    <location>
        <begin position="531"/>
        <end position="1158"/>
    </location>
</feature>